<name>E9HTP1_DAPPU</name>
<gene>
    <name evidence="2" type="ORF">DAPPUDRAFT_117750</name>
</gene>
<dbReference type="KEGG" id="dpx:DAPPUDRAFT_117750"/>
<dbReference type="AlphaFoldDB" id="E9HTP1"/>
<dbReference type="HOGENOM" id="CLU_1769936_0_0_1"/>
<keyword evidence="3" id="KW-1185">Reference proteome</keyword>
<protein>
    <submittedName>
        <fullName evidence="2">Uncharacterized protein</fullName>
    </submittedName>
</protein>
<evidence type="ECO:0000313" key="3">
    <source>
        <dbReference type="Proteomes" id="UP000000305"/>
    </source>
</evidence>
<dbReference type="InParanoid" id="E9HTP1"/>
<dbReference type="EMBL" id="GL732781">
    <property type="protein sequence ID" value="EFX64891.1"/>
    <property type="molecule type" value="Genomic_DNA"/>
</dbReference>
<sequence length="147" mass="16912">MGSASQKRAKRTKWEKKHLDKVNHPAKNAPSPAKTSKDFEEKDECEAYCIKSEMESPDSVDPKNNDIPIKDFQEKEVVVDLKRKLRSATQKRAKRAKWEKKHSDKLNHPATNPPSPATTSEDFEEKKLCESFSDNCSTSEEEEEQYN</sequence>
<reference evidence="2 3" key="1">
    <citation type="journal article" date="2011" name="Science">
        <title>The ecoresponsive genome of Daphnia pulex.</title>
        <authorList>
            <person name="Colbourne J.K."/>
            <person name="Pfrender M.E."/>
            <person name="Gilbert D."/>
            <person name="Thomas W.K."/>
            <person name="Tucker A."/>
            <person name="Oakley T.H."/>
            <person name="Tokishita S."/>
            <person name="Aerts A."/>
            <person name="Arnold G.J."/>
            <person name="Basu M.K."/>
            <person name="Bauer D.J."/>
            <person name="Caceres C.E."/>
            <person name="Carmel L."/>
            <person name="Casola C."/>
            <person name="Choi J.H."/>
            <person name="Detter J.C."/>
            <person name="Dong Q."/>
            <person name="Dusheyko S."/>
            <person name="Eads B.D."/>
            <person name="Frohlich T."/>
            <person name="Geiler-Samerotte K.A."/>
            <person name="Gerlach D."/>
            <person name="Hatcher P."/>
            <person name="Jogdeo S."/>
            <person name="Krijgsveld J."/>
            <person name="Kriventseva E.V."/>
            <person name="Kultz D."/>
            <person name="Laforsch C."/>
            <person name="Lindquist E."/>
            <person name="Lopez J."/>
            <person name="Manak J.R."/>
            <person name="Muller J."/>
            <person name="Pangilinan J."/>
            <person name="Patwardhan R.P."/>
            <person name="Pitluck S."/>
            <person name="Pritham E.J."/>
            <person name="Rechtsteiner A."/>
            <person name="Rho M."/>
            <person name="Rogozin I.B."/>
            <person name="Sakarya O."/>
            <person name="Salamov A."/>
            <person name="Schaack S."/>
            <person name="Shapiro H."/>
            <person name="Shiga Y."/>
            <person name="Skalitzky C."/>
            <person name="Smith Z."/>
            <person name="Souvorov A."/>
            <person name="Sung W."/>
            <person name="Tang Z."/>
            <person name="Tsuchiya D."/>
            <person name="Tu H."/>
            <person name="Vos H."/>
            <person name="Wang M."/>
            <person name="Wolf Y.I."/>
            <person name="Yamagata H."/>
            <person name="Yamada T."/>
            <person name="Ye Y."/>
            <person name="Shaw J.R."/>
            <person name="Andrews J."/>
            <person name="Crease T.J."/>
            <person name="Tang H."/>
            <person name="Lucas S.M."/>
            <person name="Robertson H.M."/>
            <person name="Bork P."/>
            <person name="Koonin E.V."/>
            <person name="Zdobnov E.M."/>
            <person name="Grigoriev I.V."/>
            <person name="Lynch M."/>
            <person name="Boore J.L."/>
        </authorList>
    </citation>
    <scope>NUCLEOTIDE SEQUENCE [LARGE SCALE GENOMIC DNA]</scope>
</reference>
<dbReference type="Proteomes" id="UP000000305">
    <property type="component" value="Unassembled WGS sequence"/>
</dbReference>
<feature type="compositionally biased region" description="Basic residues" evidence="1">
    <location>
        <begin position="7"/>
        <end position="16"/>
    </location>
</feature>
<feature type="compositionally biased region" description="Basic residues" evidence="1">
    <location>
        <begin position="85"/>
        <end position="100"/>
    </location>
</feature>
<organism evidence="2 3">
    <name type="scientific">Daphnia pulex</name>
    <name type="common">Water flea</name>
    <dbReference type="NCBI Taxonomy" id="6669"/>
    <lineage>
        <taxon>Eukaryota</taxon>
        <taxon>Metazoa</taxon>
        <taxon>Ecdysozoa</taxon>
        <taxon>Arthropoda</taxon>
        <taxon>Crustacea</taxon>
        <taxon>Branchiopoda</taxon>
        <taxon>Diplostraca</taxon>
        <taxon>Cladocera</taxon>
        <taxon>Anomopoda</taxon>
        <taxon>Daphniidae</taxon>
        <taxon>Daphnia</taxon>
    </lineage>
</organism>
<evidence type="ECO:0000313" key="2">
    <source>
        <dbReference type="EMBL" id="EFX64891.1"/>
    </source>
</evidence>
<feature type="region of interest" description="Disordered" evidence="1">
    <location>
        <begin position="1"/>
        <end position="41"/>
    </location>
</feature>
<evidence type="ECO:0000256" key="1">
    <source>
        <dbReference type="SAM" id="MobiDB-lite"/>
    </source>
</evidence>
<feature type="region of interest" description="Disordered" evidence="1">
    <location>
        <begin position="85"/>
        <end position="125"/>
    </location>
</feature>
<accession>E9HTP1</accession>
<proteinExistence type="predicted"/>